<reference evidence="6" key="1">
    <citation type="submission" date="2013-08" db="EMBL/GenBank/DDBJ databases">
        <authorList>
            <person name="Durkin A.S."/>
            <person name="Haft D.R."/>
            <person name="McCorrison J."/>
            <person name="Torralba M."/>
            <person name="Gillis M."/>
            <person name="Haft D.H."/>
            <person name="Methe B."/>
            <person name="Sutton G."/>
            <person name="Nelson K.E."/>
        </authorList>
    </citation>
    <scope>NUCLEOTIDE SEQUENCE [LARGE SCALE GENOMIC DNA]</scope>
    <source>
        <strain evidence="6">F0233</strain>
    </source>
</reference>
<keyword evidence="1" id="KW-0949">S-adenosyl-L-methionine</keyword>
<evidence type="ECO:0000313" key="7">
    <source>
        <dbReference type="Proteomes" id="UP000017052"/>
    </source>
</evidence>
<dbReference type="InterPro" id="IPR008792">
    <property type="entry name" value="PQQD"/>
</dbReference>
<dbReference type="GO" id="GO:0046872">
    <property type="term" value="F:metal ion binding"/>
    <property type="evidence" value="ECO:0007669"/>
    <property type="project" value="UniProtKB-KW"/>
</dbReference>
<dbReference type="PANTHER" id="PTHR11228:SF7">
    <property type="entry name" value="PQQA PEPTIDE CYCLASE"/>
    <property type="match status" value="1"/>
</dbReference>
<dbReference type="PROSITE" id="PS51918">
    <property type="entry name" value="RADICAL_SAM"/>
    <property type="match status" value="1"/>
</dbReference>
<dbReference type="SUPFAM" id="SSF102114">
    <property type="entry name" value="Radical SAM enzymes"/>
    <property type="match status" value="1"/>
</dbReference>
<dbReference type="CDD" id="cd01335">
    <property type="entry name" value="Radical_SAM"/>
    <property type="match status" value="1"/>
</dbReference>
<dbReference type="GeneID" id="95360240"/>
<evidence type="ECO:0000256" key="1">
    <source>
        <dbReference type="ARBA" id="ARBA00022691"/>
    </source>
</evidence>
<dbReference type="AlphaFoldDB" id="U2RT17"/>
<protein>
    <submittedName>
        <fullName evidence="6">PqqD family protein</fullName>
    </submittedName>
</protein>
<sequence length="443" mass="49119">MMDDTRYARIPAAAWIKRQPDVSLLAVPDKGGYVYAGMNDEAWEIISRCDGSRTVRDIIDELLQVYHDDPNRVGGFVRSFIDRLMSIGALDLLVEPEYAMPRVLGSREMMTPEYAILELTYRCPLSCRHCFLSAGHGSSMKSEELFVLAADLVDRVGIRGVQLTGGEPFVHPDVLELVEFFVENRVAVTITTSGMIDTEATRKCIRRIGGAKGSLQVSVDGLRESHNRIRGNGNSFSKAVSTISYSVAQKVPVAVAVSLLDQSEQEIKDLAIVMREIGVHRFRLGAVSMQGRALSISNEGRWDFNAVHCLIAELKKELQTDHFRIGNLEEQFSGGVDGPTCGAGTKIICINPDLDVKPCPMLQRFIGNLRTQGWKEILLEGNRIFRGTEPPNSVECSECTFKDRCSGCYAEGLVNSARVSHCPWLSERPELTLWSKNASHHGQ</sequence>
<dbReference type="NCBIfam" id="TIGR04085">
    <property type="entry name" value="rSAM_more_4Fe4S"/>
    <property type="match status" value="1"/>
</dbReference>
<keyword evidence="4" id="KW-0411">Iron-sulfur</keyword>
<dbReference type="InterPro" id="IPR007197">
    <property type="entry name" value="rSAM"/>
</dbReference>
<name>U2RT17_9ACTN</name>
<keyword evidence="3" id="KW-0408">Iron</keyword>
<dbReference type="SFLD" id="SFLDG01067">
    <property type="entry name" value="SPASM/twitch_domain_containing"/>
    <property type="match status" value="1"/>
</dbReference>
<dbReference type="Pfam" id="PF05402">
    <property type="entry name" value="PqqD"/>
    <property type="match status" value="1"/>
</dbReference>
<dbReference type="GO" id="GO:0003824">
    <property type="term" value="F:catalytic activity"/>
    <property type="evidence" value="ECO:0007669"/>
    <property type="project" value="InterPro"/>
</dbReference>
<dbReference type="PANTHER" id="PTHR11228">
    <property type="entry name" value="RADICAL SAM DOMAIN PROTEIN"/>
    <property type="match status" value="1"/>
</dbReference>
<dbReference type="SFLD" id="SFLDS00029">
    <property type="entry name" value="Radical_SAM"/>
    <property type="match status" value="1"/>
</dbReference>
<dbReference type="Gene3D" id="3.20.20.70">
    <property type="entry name" value="Aldolase class I"/>
    <property type="match status" value="1"/>
</dbReference>
<organism evidence="6 7">
    <name type="scientific">Propionibacterium acidifaciens F0233</name>
    <dbReference type="NCBI Taxonomy" id="553198"/>
    <lineage>
        <taxon>Bacteria</taxon>
        <taxon>Bacillati</taxon>
        <taxon>Actinomycetota</taxon>
        <taxon>Actinomycetes</taxon>
        <taxon>Propionibacteriales</taxon>
        <taxon>Propionibacteriaceae</taxon>
        <taxon>Propionibacterium</taxon>
    </lineage>
</organism>
<evidence type="ECO:0000256" key="4">
    <source>
        <dbReference type="ARBA" id="ARBA00023014"/>
    </source>
</evidence>
<evidence type="ECO:0000256" key="2">
    <source>
        <dbReference type="ARBA" id="ARBA00022723"/>
    </source>
</evidence>
<dbReference type="InterPro" id="IPR050377">
    <property type="entry name" value="Radical_SAM_PqqE_MftC-like"/>
</dbReference>
<feature type="domain" description="Radical SAM core" evidence="5">
    <location>
        <begin position="109"/>
        <end position="328"/>
    </location>
</feature>
<keyword evidence="7" id="KW-1185">Reference proteome</keyword>
<dbReference type="SFLD" id="SFLDG01386">
    <property type="entry name" value="main_SPASM_domain-containing"/>
    <property type="match status" value="1"/>
</dbReference>
<gene>
    <name evidence="6" type="ORF">HMPREF0682_1744</name>
</gene>
<dbReference type="EMBL" id="ACVN02000227">
    <property type="protein sequence ID" value="ERK53822.1"/>
    <property type="molecule type" value="Genomic_DNA"/>
</dbReference>
<dbReference type="Proteomes" id="UP000017052">
    <property type="component" value="Unassembled WGS sequence"/>
</dbReference>
<dbReference type="GO" id="GO:0051536">
    <property type="term" value="F:iron-sulfur cluster binding"/>
    <property type="evidence" value="ECO:0007669"/>
    <property type="project" value="UniProtKB-KW"/>
</dbReference>
<dbReference type="Pfam" id="PF04055">
    <property type="entry name" value="Radical_SAM"/>
    <property type="match status" value="1"/>
</dbReference>
<comment type="caution">
    <text evidence="6">The sequence shown here is derived from an EMBL/GenBank/DDBJ whole genome shotgun (WGS) entry which is preliminary data.</text>
</comment>
<evidence type="ECO:0000259" key="5">
    <source>
        <dbReference type="PROSITE" id="PS51918"/>
    </source>
</evidence>
<keyword evidence="2" id="KW-0479">Metal-binding</keyword>
<dbReference type="InterPro" id="IPR041881">
    <property type="entry name" value="PqqD_sf"/>
</dbReference>
<dbReference type="OrthoDB" id="9782387at2"/>
<dbReference type="InterPro" id="IPR058240">
    <property type="entry name" value="rSAM_sf"/>
</dbReference>
<dbReference type="InterPro" id="IPR013785">
    <property type="entry name" value="Aldolase_TIM"/>
</dbReference>
<dbReference type="RefSeq" id="WP_021798068.1">
    <property type="nucleotide sequence ID" value="NZ_ACVN02000227.1"/>
</dbReference>
<evidence type="ECO:0000313" key="6">
    <source>
        <dbReference type="EMBL" id="ERK53822.1"/>
    </source>
</evidence>
<proteinExistence type="predicted"/>
<evidence type="ECO:0000256" key="3">
    <source>
        <dbReference type="ARBA" id="ARBA00023004"/>
    </source>
</evidence>
<dbReference type="Gene3D" id="1.10.10.1150">
    <property type="entry name" value="Coenzyme PQQ synthesis protein D (PqqD)"/>
    <property type="match status" value="1"/>
</dbReference>
<dbReference type="InterPro" id="IPR023885">
    <property type="entry name" value="4Fe4S-binding_SPASM_dom"/>
</dbReference>
<accession>U2RT17</accession>